<protein>
    <submittedName>
        <fullName evidence="5">Beta-ketoacyl synthase N-terminal-like domain-containing protein</fullName>
    </submittedName>
</protein>
<dbReference type="InterPro" id="IPR020841">
    <property type="entry name" value="PKS_Beta-ketoAc_synthase_dom"/>
</dbReference>
<proteinExistence type="inferred from homology"/>
<feature type="domain" description="Ketosynthase family 3 (KS3)" evidence="4">
    <location>
        <begin position="5"/>
        <end position="466"/>
    </location>
</feature>
<gene>
    <name evidence="5" type="ORF">ACFSUE_06755</name>
</gene>
<organism evidence="5 6">
    <name type="scientific">Sporolactobacillus shoreicorticis</name>
    <dbReference type="NCBI Taxonomy" id="1923877"/>
    <lineage>
        <taxon>Bacteria</taxon>
        <taxon>Bacillati</taxon>
        <taxon>Bacillota</taxon>
        <taxon>Bacilli</taxon>
        <taxon>Bacillales</taxon>
        <taxon>Sporolactobacillaceae</taxon>
        <taxon>Sporolactobacillus</taxon>
    </lineage>
</organism>
<dbReference type="SUPFAM" id="SSF53901">
    <property type="entry name" value="Thiolase-like"/>
    <property type="match status" value="3"/>
</dbReference>
<keyword evidence="1" id="KW-0596">Phosphopantetheine</keyword>
<dbReference type="InterPro" id="IPR014030">
    <property type="entry name" value="Ketoacyl_synth_N"/>
</dbReference>
<dbReference type="Pfam" id="PF00109">
    <property type="entry name" value="ketoacyl-synt"/>
    <property type="match status" value="2"/>
</dbReference>
<evidence type="ECO:0000256" key="2">
    <source>
        <dbReference type="ARBA" id="ARBA00022553"/>
    </source>
</evidence>
<dbReference type="Gene3D" id="3.40.47.10">
    <property type="match status" value="2"/>
</dbReference>
<dbReference type="Pfam" id="PF02801">
    <property type="entry name" value="Ketoacyl-synt_C"/>
    <property type="match status" value="1"/>
</dbReference>
<dbReference type="CDD" id="cd00833">
    <property type="entry name" value="PKS"/>
    <property type="match status" value="1"/>
</dbReference>
<dbReference type="InterPro" id="IPR016039">
    <property type="entry name" value="Thiolase-like"/>
</dbReference>
<accession>A0ABW5S154</accession>
<dbReference type="RefSeq" id="WP_253058028.1">
    <property type="nucleotide sequence ID" value="NZ_JAMXWM010000002.1"/>
</dbReference>
<name>A0ABW5S154_9BACL</name>
<comment type="similarity">
    <text evidence="3">Belongs to the thiolase-like superfamily. Beta-ketoacyl-ACP synthases family.</text>
</comment>
<comment type="caution">
    <text evidence="5">The sequence shown here is derived from an EMBL/GenBank/DDBJ whole genome shotgun (WGS) entry which is preliminary data.</text>
</comment>
<evidence type="ECO:0000259" key="4">
    <source>
        <dbReference type="PROSITE" id="PS52004"/>
    </source>
</evidence>
<dbReference type="InterPro" id="IPR014031">
    <property type="entry name" value="Ketoacyl_synth_C"/>
</dbReference>
<dbReference type="EMBL" id="JBHUMQ010000015">
    <property type="protein sequence ID" value="MFD2693331.1"/>
    <property type="molecule type" value="Genomic_DNA"/>
</dbReference>
<dbReference type="PROSITE" id="PS52004">
    <property type="entry name" value="KS3_2"/>
    <property type="match status" value="1"/>
</dbReference>
<keyword evidence="2" id="KW-0597">Phosphoprotein</keyword>
<reference evidence="6" key="1">
    <citation type="journal article" date="2019" name="Int. J. Syst. Evol. Microbiol.">
        <title>The Global Catalogue of Microorganisms (GCM) 10K type strain sequencing project: providing services to taxonomists for standard genome sequencing and annotation.</title>
        <authorList>
            <consortium name="The Broad Institute Genomics Platform"/>
            <consortium name="The Broad Institute Genome Sequencing Center for Infectious Disease"/>
            <person name="Wu L."/>
            <person name="Ma J."/>
        </authorList>
    </citation>
    <scope>NUCLEOTIDE SEQUENCE [LARGE SCALE GENOMIC DNA]</scope>
    <source>
        <strain evidence="6">TISTR 2466</strain>
    </source>
</reference>
<dbReference type="PANTHER" id="PTHR43775">
    <property type="entry name" value="FATTY ACID SYNTHASE"/>
    <property type="match status" value="1"/>
</dbReference>
<evidence type="ECO:0000313" key="5">
    <source>
        <dbReference type="EMBL" id="MFD2693331.1"/>
    </source>
</evidence>
<dbReference type="InterPro" id="IPR050091">
    <property type="entry name" value="PKS_NRPS_Biosynth_Enz"/>
</dbReference>
<evidence type="ECO:0000313" key="6">
    <source>
        <dbReference type="Proteomes" id="UP001597399"/>
    </source>
</evidence>
<keyword evidence="3" id="KW-0808">Transferase</keyword>
<dbReference type="SMART" id="SM00825">
    <property type="entry name" value="PKS_KS"/>
    <property type="match status" value="1"/>
</dbReference>
<evidence type="ECO:0000256" key="1">
    <source>
        <dbReference type="ARBA" id="ARBA00022450"/>
    </source>
</evidence>
<evidence type="ECO:0000256" key="3">
    <source>
        <dbReference type="RuleBase" id="RU003694"/>
    </source>
</evidence>
<keyword evidence="6" id="KW-1185">Reference proteome</keyword>
<sequence length="852" mass="95198">MNKGFEPIAIVGYGLLYPYDSVDNESFWSNIIKGSEGINQVPDEIWSSDKYYNPDKHAEDQTYCKKSGFIKEQSVPVDLLKKYEIRTADYLRLNKTQKMMMYSTLSALSSGHFLKEHCSSMGMVVGNMLGDINFSNYMLYEKRNEFLDMVKSVLNVGGGEWQTIKDEFDRKIKFDFDQNYKDIKTIFPSTLAEKVRDLLNISRHAFIVDGACSSSALAVDEAVKLIHDRQMECCVVTGVLGNMGVTGNVAFSKIGALSETMPKPLSANANGLIPGEGSGTILIKRLDDALNDGNIIYGVIRGTGVSSDGKGQSIYAPSSEGQYRAMKKSLDRAGVDISTIDYVEMHATGTPVGDKVEINSILRLCEESKKKHFEIKIGSIKSQIGHSFSAAGMANLFKILQGFEHQTVPPTHHVEAGTAYSNEAGTVTLTVNDKAVAWQSRDDRPKRAFVNAFGFGGINANLLVESFHEEYHRNLATGGVDQSSEPFDQKYAIVGYGAIDDHFENADEWDADHQNHQRNPYVFPFINYKIPPKVVQKIDQAQQFGLIAADEALHMADLEGVDRNKIGLYVGSTLSLKKASEYDLRIRSAEYRHILRHLNSLRNVSTETLNEIEQHFKSLFEPLSEDSLPGFMDNIVAGRISNSLDIRGGNAVYDSGETSFLTALRQGLISLKNCENEMILVGGVNYNDLPEYQKLYCQLTGRNKETLRNGACFFAIKRMEDVTPNDRKLGFVSQPELSLAPYADADDFPCNYLGATEAFKLLQCLKKEGSHTQISQSKVFTDFTMSINKLKKEDSLDCYYFKASDWEKLITEIQARQFSTKWSHEANYAIVANGVEDLDRKQKIIADLRDQG</sequence>
<dbReference type="PANTHER" id="PTHR43775:SF37">
    <property type="entry name" value="SI:DKEY-61P9.11"/>
    <property type="match status" value="1"/>
</dbReference>
<dbReference type="Proteomes" id="UP001597399">
    <property type="component" value="Unassembled WGS sequence"/>
</dbReference>